<organism evidence="2 3">
    <name type="scientific">Massariosphaeria phaeospora</name>
    <dbReference type="NCBI Taxonomy" id="100035"/>
    <lineage>
        <taxon>Eukaryota</taxon>
        <taxon>Fungi</taxon>
        <taxon>Dikarya</taxon>
        <taxon>Ascomycota</taxon>
        <taxon>Pezizomycotina</taxon>
        <taxon>Dothideomycetes</taxon>
        <taxon>Pleosporomycetidae</taxon>
        <taxon>Pleosporales</taxon>
        <taxon>Pleosporales incertae sedis</taxon>
        <taxon>Massariosphaeria</taxon>
    </lineage>
</organism>
<keyword evidence="3" id="KW-1185">Reference proteome</keyword>
<dbReference type="AlphaFoldDB" id="A0A7C8M7G5"/>
<comment type="caution">
    <text evidence="2">The sequence shown here is derived from an EMBL/GenBank/DDBJ whole genome shotgun (WGS) entry which is preliminary data.</text>
</comment>
<feature type="region of interest" description="Disordered" evidence="1">
    <location>
        <begin position="22"/>
        <end position="61"/>
    </location>
</feature>
<feature type="compositionally biased region" description="Basic and acidic residues" evidence="1">
    <location>
        <begin position="22"/>
        <end position="34"/>
    </location>
</feature>
<feature type="compositionally biased region" description="Basic residues" evidence="1">
    <location>
        <begin position="35"/>
        <end position="45"/>
    </location>
</feature>
<reference evidence="2 3" key="1">
    <citation type="submission" date="2020-01" db="EMBL/GenBank/DDBJ databases">
        <authorList>
            <consortium name="DOE Joint Genome Institute"/>
            <person name="Haridas S."/>
            <person name="Albert R."/>
            <person name="Binder M."/>
            <person name="Bloem J."/>
            <person name="Labutti K."/>
            <person name="Salamov A."/>
            <person name="Andreopoulos B."/>
            <person name="Baker S.E."/>
            <person name="Barry K."/>
            <person name="Bills G."/>
            <person name="Bluhm B.H."/>
            <person name="Cannon C."/>
            <person name="Castanera R."/>
            <person name="Culley D.E."/>
            <person name="Daum C."/>
            <person name="Ezra D."/>
            <person name="Gonzalez J.B."/>
            <person name="Henrissat B."/>
            <person name="Kuo A."/>
            <person name="Liang C."/>
            <person name="Lipzen A."/>
            <person name="Lutzoni F."/>
            <person name="Magnuson J."/>
            <person name="Mondo S."/>
            <person name="Nolan M."/>
            <person name="Ohm R."/>
            <person name="Pangilinan J."/>
            <person name="Park H.-J.H."/>
            <person name="Ramirez L."/>
            <person name="Alfaro M."/>
            <person name="Sun H."/>
            <person name="Tritt A."/>
            <person name="Yoshinaga Y."/>
            <person name="Zwiers L.-H.L."/>
            <person name="Turgeon B.G."/>
            <person name="Goodwin S.B."/>
            <person name="Spatafora J.W."/>
            <person name="Crous P.W."/>
            <person name="Grigoriev I.V."/>
        </authorList>
    </citation>
    <scope>NUCLEOTIDE SEQUENCE [LARGE SCALE GENOMIC DNA]</scope>
    <source>
        <strain evidence="2 3">CBS 611.86</strain>
    </source>
</reference>
<proteinExistence type="predicted"/>
<name>A0A7C8M7G5_9PLEO</name>
<feature type="compositionally biased region" description="Polar residues" evidence="1">
    <location>
        <begin position="48"/>
        <end position="58"/>
    </location>
</feature>
<dbReference type="Proteomes" id="UP000481861">
    <property type="component" value="Unassembled WGS sequence"/>
</dbReference>
<gene>
    <name evidence="2" type="ORF">BDV95DRAFT_68151</name>
</gene>
<evidence type="ECO:0000313" key="2">
    <source>
        <dbReference type="EMBL" id="KAF2870779.1"/>
    </source>
</evidence>
<dbReference type="EMBL" id="JAADJZ010000013">
    <property type="protein sequence ID" value="KAF2870779.1"/>
    <property type="molecule type" value="Genomic_DNA"/>
</dbReference>
<accession>A0A7C8M7G5</accession>
<protein>
    <submittedName>
        <fullName evidence="2">Uncharacterized protein</fullName>
    </submittedName>
</protein>
<evidence type="ECO:0000256" key="1">
    <source>
        <dbReference type="SAM" id="MobiDB-lite"/>
    </source>
</evidence>
<sequence length="161" mass="17950">MYDAEPVAQNCKSKCGLTGERKGVWVDGERAERRKNGKKPSRLKAKQADTQPAPSSPHTYKYSHPLILHSSNLQLPISIKQPAPPVISAKFGPTCARPHHANPQSQVQFQISNSNISPNQTDSFVSHVSLFRRRITISSLTSHCHCIESECERERVSALLR</sequence>
<evidence type="ECO:0000313" key="3">
    <source>
        <dbReference type="Proteomes" id="UP000481861"/>
    </source>
</evidence>